<accession>A0A9P4UWC7</accession>
<protein>
    <submittedName>
        <fullName evidence="1">Uncharacterized protein</fullName>
    </submittedName>
</protein>
<sequence>MGQFSIALGSVSNAQVSIPAKNLFKPLSSSEASIQLLHPRVVCYARAPSPSNLITSLSSSSFPPSSCNSKSPRLRLHHHQLQLQHQHHKQQQQQHSSSSNITIIIIIHINTTIMYTKQQLFRLFQLHMNAAWEAKERGDNAEWFRRRTLALNYQHQWANFTRWDR</sequence>
<dbReference type="AlphaFoldDB" id="A0A9P4UWC7"/>
<comment type="caution">
    <text evidence="1">The sequence shown here is derived from an EMBL/GenBank/DDBJ whole genome shotgun (WGS) entry which is preliminary data.</text>
</comment>
<evidence type="ECO:0000313" key="1">
    <source>
        <dbReference type="EMBL" id="KAF2727020.1"/>
    </source>
</evidence>
<proteinExistence type="predicted"/>
<reference evidence="1" key="1">
    <citation type="journal article" date="2020" name="Stud. Mycol.">
        <title>101 Dothideomycetes genomes: a test case for predicting lifestyles and emergence of pathogens.</title>
        <authorList>
            <person name="Haridas S."/>
            <person name="Albert R."/>
            <person name="Binder M."/>
            <person name="Bloem J."/>
            <person name="Labutti K."/>
            <person name="Salamov A."/>
            <person name="Andreopoulos B."/>
            <person name="Baker S."/>
            <person name="Barry K."/>
            <person name="Bills G."/>
            <person name="Bluhm B."/>
            <person name="Cannon C."/>
            <person name="Castanera R."/>
            <person name="Culley D."/>
            <person name="Daum C."/>
            <person name="Ezra D."/>
            <person name="Gonzalez J."/>
            <person name="Henrissat B."/>
            <person name="Kuo A."/>
            <person name="Liang C."/>
            <person name="Lipzen A."/>
            <person name="Lutzoni F."/>
            <person name="Magnuson J."/>
            <person name="Mondo S."/>
            <person name="Nolan M."/>
            <person name="Ohm R."/>
            <person name="Pangilinan J."/>
            <person name="Park H.-J."/>
            <person name="Ramirez L."/>
            <person name="Alfaro M."/>
            <person name="Sun H."/>
            <person name="Tritt A."/>
            <person name="Yoshinaga Y."/>
            <person name="Zwiers L.-H."/>
            <person name="Turgeon B."/>
            <person name="Goodwin S."/>
            <person name="Spatafora J."/>
            <person name="Crous P."/>
            <person name="Grigoriev I."/>
        </authorList>
    </citation>
    <scope>NUCLEOTIDE SEQUENCE</scope>
    <source>
        <strain evidence="1">CBS 125425</strain>
    </source>
</reference>
<organism evidence="1 2">
    <name type="scientific">Polyplosphaeria fusca</name>
    <dbReference type="NCBI Taxonomy" id="682080"/>
    <lineage>
        <taxon>Eukaryota</taxon>
        <taxon>Fungi</taxon>
        <taxon>Dikarya</taxon>
        <taxon>Ascomycota</taxon>
        <taxon>Pezizomycotina</taxon>
        <taxon>Dothideomycetes</taxon>
        <taxon>Pleosporomycetidae</taxon>
        <taxon>Pleosporales</taxon>
        <taxon>Tetraplosphaeriaceae</taxon>
        <taxon>Polyplosphaeria</taxon>
    </lineage>
</organism>
<name>A0A9P4UWC7_9PLEO</name>
<keyword evidence="2" id="KW-1185">Reference proteome</keyword>
<dbReference type="EMBL" id="ML996362">
    <property type="protein sequence ID" value="KAF2727020.1"/>
    <property type="molecule type" value="Genomic_DNA"/>
</dbReference>
<evidence type="ECO:0000313" key="2">
    <source>
        <dbReference type="Proteomes" id="UP000799444"/>
    </source>
</evidence>
<gene>
    <name evidence="1" type="ORF">EJ04DRAFT_570746</name>
</gene>
<dbReference type="Proteomes" id="UP000799444">
    <property type="component" value="Unassembled WGS sequence"/>
</dbReference>